<gene>
    <name evidence="9" type="ORF">HDID_LOCUS7636</name>
</gene>
<evidence type="ECO:0000256" key="7">
    <source>
        <dbReference type="ARBA" id="ARBA00031732"/>
    </source>
</evidence>
<evidence type="ECO:0000256" key="5">
    <source>
        <dbReference type="ARBA" id="ARBA00030406"/>
    </source>
</evidence>
<comment type="subunit">
    <text evidence="3">Heterodimer of a catalytic heavy chain and a regulatory light chain.</text>
</comment>
<dbReference type="InterPro" id="IPR032963">
    <property type="entry name" value="Gclm"/>
</dbReference>
<evidence type="ECO:0000256" key="2">
    <source>
        <dbReference type="ARBA" id="ARBA00008612"/>
    </source>
</evidence>
<comment type="similarity">
    <text evidence="2">Belongs to the aldo/keto reductase family. Glutamate--cysteine ligase light chain subfamily.</text>
</comment>
<dbReference type="GO" id="GO:0030234">
    <property type="term" value="F:enzyme regulator activity"/>
    <property type="evidence" value="ECO:0007669"/>
    <property type="project" value="TreeGrafter"/>
</dbReference>
<dbReference type="Proteomes" id="UP000274504">
    <property type="component" value="Unassembled WGS sequence"/>
</dbReference>
<evidence type="ECO:0000256" key="4">
    <source>
        <dbReference type="ARBA" id="ARBA00022684"/>
    </source>
</evidence>
<organism evidence="11">
    <name type="scientific">Hymenolepis diminuta</name>
    <name type="common">Rat tapeworm</name>
    <dbReference type="NCBI Taxonomy" id="6216"/>
    <lineage>
        <taxon>Eukaryota</taxon>
        <taxon>Metazoa</taxon>
        <taxon>Spiralia</taxon>
        <taxon>Lophotrochozoa</taxon>
        <taxon>Platyhelminthes</taxon>
        <taxon>Cestoda</taxon>
        <taxon>Eucestoda</taxon>
        <taxon>Cyclophyllidea</taxon>
        <taxon>Hymenolepididae</taxon>
        <taxon>Hymenolepis</taxon>
    </lineage>
</organism>
<name>A0A158QEM4_HYMDI</name>
<dbReference type="GO" id="GO:0035226">
    <property type="term" value="F:glutamate-cysteine ligase catalytic subunit binding"/>
    <property type="evidence" value="ECO:0007669"/>
    <property type="project" value="InterPro"/>
</dbReference>
<dbReference type="GO" id="GO:0017109">
    <property type="term" value="C:glutamate-cysteine ligase complex"/>
    <property type="evidence" value="ECO:0007669"/>
    <property type="project" value="TreeGrafter"/>
</dbReference>
<dbReference type="SUPFAM" id="SSF51430">
    <property type="entry name" value="NAD(P)-linked oxidoreductase"/>
    <property type="match status" value="1"/>
</dbReference>
<dbReference type="InterPro" id="IPR036812">
    <property type="entry name" value="NAD(P)_OxRdtase_dom_sf"/>
</dbReference>
<dbReference type="PANTHER" id="PTHR13295:SF4">
    <property type="entry name" value="GLUTAMATE--CYSTEINE LIGASE REGULATORY SUBUNIT"/>
    <property type="match status" value="1"/>
</dbReference>
<dbReference type="AlphaFoldDB" id="A0A158QEM4"/>
<dbReference type="Gene3D" id="3.20.20.100">
    <property type="entry name" value="NADP-dependent oxidoreductase domain"/>
    <property type="match status" value="1"/>
</dbReference>
<protein>
    <recommendedName>
        <fullName evidence="7">GCS light chain</fullName>
    </recommendedName>
    <alternativeName>
        <fullName evidence="5">Gamma-ECS regulatory subunit</fullName>
    </alternativeName>
    <alternativeName>
        <fullName evidence="8">Gamma-glutamylcysteine synthetase regulatory subunit</fullName>
    </alternativeName>
    <alternativeName>
        <fullName evidence="6">Glutamate--cysteine ligase modifier subunit</fullName>
    </alternativeName>
</protein>
<reference evidence="11" key="1">
    <citation type="submission" date="2016-04" db="UniProtKB">
        <authorList>
            <consortium name="WormBaseParasite"/>
        </authorList>
    </citation>
    <scope>IDENTIFICATION</scope>
</reference>
<accession>A0A158QEM4</accession>
<dbReference type="OrthoDB" id="5596051at2759"/>
<evidence type="ECO:0000313" key="9">
    <source>
        <dbReference type="EMBL" id="VDL59954.1"/>
    </source>
</evidence>
<comment type="pathway">
    <text evidence="1">Sulfur metabolism; glutathione biosynthesis; glutathione from L-cysteine and L-glutamate: step 1/2.</text>
</comment>
<dbReference type="EMBL" id="UYSG01010958">
    <property type="protein sequence ID" value="VDL59954.1"/>
    <property type="molecule type" value="Genomic_DNA"/>
</dbReference>
<evidence type="ECO:0000313" key="11">
    <source>
        <dbReference type="WBParaSite" id="HDID_0000763801-mRNA-1"/>
    </source>
</evidence>
<evidence type="ECO:0000256" key="1">
    <source>
        <dbReference type="ARBA" id="ARBA00005006"/>
    </source>
</evidence>
<evidence type="ECO:0000256" key="8">
    <source>
        <dbReference type="ARBA" id="ARBA00032926"/>
    </source>
</evidence>
<proteinExistence type="inferred from homology"/>
<dbReference type="GO" id="GO:0006750">
    <property type="term" value="P:glutathione biosynthetic process"/>
    <property type="evidence" value="ECO:0007669"/>
    <property type="project" value="UniProtKB-UniPathway"/>
</dbReference>
<dbReference type="UniPathway" id="UPA00142">
    <property type="reaction ID" value="UER00209"/>
</dbReference>
<dbReference type="STRING" id="6216.A0A158QEM4"/>
<keyword evidence="4" id="KW-0317">Glutathione biosynthesis</keyword>
<dbReference type="PANTHER" id="PTHR13295">
    <property type="entry name" value="GLUTAMATE CYSTEINE LIGASE REGULATORY SUBUNIT"/>
    <property type="match status" value="1"/>
</dbReference>
<reference evidence="9 10" key="2">
    <citation type="submission" date="2018-11" db="EMBL/GenBank/DDBJ databases">
        <authorList>
            <consortium name="Pathogen Informatics"/>
        </authorList>
    </citation>
    <scope>NUCLEOTIDE SEQUENCE [LARGE SCALE GENOMIC DNA]</scope>
</reference>
<evidence type="ECO:0000256" key="6">
    <source>
        <dbReference type="ARBA" id="ARBA00031154"/>
    </source>
</evidence>
<sequence length="328" mass="37064">MAEIAKAQKLFLHTSNILKWNNVQLIKNPFDEVETCIKTVMQCWHSCNKTNLKDEEYLCIACDKHRDKIPDWERSSVTVSAKLFLFTDDHDAIRQAVNKSMLRKMLQFITLVSSLDRLGLEDMETLVVSLSPELSRGAIVDHPPCLGTTWARIPQNTAHSLLKIWPVLEEFVETNKIFRLGVRDMPVSEMEALYTAVKIPPKVNQVFIGSTCLMSEELENFAKQHDIQLLTHHDSADMLPEEKLQSVMRNEFCDEDGAGWRPSWLVSYAEYYKNRGVVRSKGYTLFAERDLPQSGIKEITGMNGGATSVTLTNGISPPHPALAAVGDQ</sequence>
<evidence type="ECO:0000313" key="10">
    <source>
        <dbReference type="Proteomes" id="UP000274504"/>
    </source>
</evidence>
<dbReference type="WBParaSite" id="HDID_0000763801-mRNA-1">
    <property type="protein sequence ID" value="HDID_0000763801-mRNA-1"/>
    <property type="gene ID" value="HDID_0000763801"/>
</dbReference>
<evidence type="ECO:0000256" key="3">
    <source>
        <dbReference type="ARBA" id="ARBA00011532"/>
    </source>
</evidence>